<evidence type="ECO:0000313" key="2">
    <source>
        <dbReference type="EMBL" id="CAD8128673.1"/>
    </source>
</evidence>
<accession>A0A8S1RMR7</accession>
<organism evidence="2 3">
    <name type="scientific">Paramecium sonneborni</name>
    <dbReference type="NCBI Taxonomy" id="65129"/>
    <lineage>
        <taxon>Eukaryota</taxon>
        <taxon>Sar</taxon>
        <taxon>Alveolata</taxon>
        <taxon>Ciliophora</taxon>
        <taxon>Intramacronucleata</taxon>
        <taxon>Oligohymenophorea</taxon>
        <taxon>Peniculida</taxon>
        <taxon>Parameciidae</taxon>
        <taxon>Paramecium</taxon>
    </lineage>
</organism>
<gene>
    <name evidence="2" type="ORF">PSON_ATCC_30995.1.T1930028</name>
</gene>
<dbReference type="EMBL" id="CAJJDN010000193">
    <property type="protein sequence ID" value="CAD8128673.1"/>
    <property type="molecule type" value="Genomic_DNA"/>
</dbReference>
<dbReference type="Proteomes" id="UP000692954">
    <property type="component" value="Unassembled WGS sequence"/>
</dbReference>
<sequence length="163" mass="19529">MYKAKVSRNKSQIKYHSQPKLISPKVTPKITEQIPLQQNFKKAVPYKYHLEDSEIKSILCNQYNENHHQQKNNETQHVQRKQTIDQKPIIPKYLPRNNSQTEILPLSQLENSKRQVTQRSFHHSSQFDSLHTRKFSKIQRREKEEIMQREQDSYECRRSAEAS</sequence>
<protein>
    <submittedName>
        <fullName evidence="2">Uncharacterized protein</fullName>
    </submittedName>
</protein>
<dbReference type="AlphaFoldDB" id="A0A8S1RMR7"/>
<name>A0A8S1RMR7_9CILI</name>
<comment type="caution">
    <text evidence="2">The sequence shown here is derived from an EMBL/GenBank/DDBJ whole genome shotgun (WGS) entry which is preliminary data.</text>
</comment>
<reference evidence="2" key="1">
    <citation type="submission" date="2021-01" db="EMBL/GenBank/DDBJ databases">
        <authorList>
            <consortium name="Genoscope - CEA"/>
            <person name="William W."/>
        </authorList>
    </citation>
    <scope>NUCLEOTIDE SEQUENCE</scope>
</reference>
<evidence type="ECO:0000313" key="3">
    <source>
        <dbReference type="Proteomes" id="UP000692954"/>
    </source>
</evidence>
<feature type="region of interest" description="Disordered" evidence="1">
    <location>
        <begin position="66"/>
        <end position="97"/>
    </location>
</feature>
<feature type="region of interest" description="Disordered" evidence="1">
    <location>
        <begin position="138"/>
        <end position="163"/>
    </location>
</feature>
<keyword evidence="3" id="KW-1185">Reference proteome</keyword>
<feature type="compositionally biased region" description="Basic and acidic residues" evidence="1">
    <location>
        <begin position="139"/>
        <end position="163"/>
    </location>
</feature>
<evidence type="ECO:0000256" key="1">
    <source>
        <dbReference type="SAM" id="MobiDB-lite"/>
    </source>
</evidence>
<proteinExistence type="predicted"/>